<evidence type="ECO:0000259" key="2">
    <source>
        <dbReference type="Pfam" id="PF00892"/>
    </source>
</evidence>
<evidence type="ECO:0000256" key="1">
    <source>
        <dbReference type="SAM" id="Phobius"/>
    </source>
</evidence>
<dbReference type="EMBL" id="CP029550">
    <property type="protein sequence ID" value="AWN39435.1"/>
    <property type="molecule type" value="Genomic_DNA"/>
</dbReference>
<accession>A0A2U8W076</accession>
<dbReference type="KEGG" id="mets:DK389_01335"/>
<reference evidence="4" key="1">
    <citation type="submission" date="2018-05" db="EMBL/GenBank/DDBJ databases">
        <title>Complete Genome Sequence of Methylobacterium sp. 17SD2-17.</title>
        <authorList>
            <person name="Srinivasan S."/>
        </authorList>
    </citation>
    <scope>NUCLEOTIDE SEQUENCE [LARGE SCALE GENOMIC DNA]</scope>
    <source>
        <strain evidence="4">17SD2-17</strain>
    </source>
</reference>
<feature type="transmembrane region" description="Helical" evidence="1">
    <location>
        <begin position="58"/>
        <end position="80"/>
    </location>
</feature>
<dbReference type="Proteomes" id="UP000245926">
    <property type="component" value="Chromosome"/>
</dbReference>
<feature type="transmembrane region" description="Helical" evidence="1">
    <location>
        <begin position="208"/>
        <end position="229"/>
    </location>
</feature>
<dbReference type="InterPro" id="IPR000620">
    <property type="entry name" value="EamA_dom"/>
</dbReference>
<sequence>MAAGTLGLVLFAAFLHAAWNTLLRGGTDRLWSMAVMNLAMGLLGLAGLALYGLPVLAALPYAAASGAIHLAYNLLLVATYRTGDLGQTYPIARGSSPTIVALGAAVAAGEQPAPGTLAGIALVSAGILALAFARGSLGRRGLGRGGLAAALATGTAIAAYTLVDGLGVRASGDWRAYSAAMFTFHLILPAWLVLRRGAGVLDVSAREALKAVGGGLISFAAYAAVIWAMQRGAMGAVSALRETSVVFAAFLGRIVLGERLTAERLIACIVIAAGAVLIGGG</sequence>
<feature type="transmembrane region" description="Helical" evidence="1">
    <location>
        <begin position="145"/>
        <end position="163"/>
    </location>
</feature>
<name>A0A2U8W076_9HYPH</name>
<dbReference type="OrthoDB" id="9783707at2"/>
<dbReference type="SUPFAM" id="SSF103481">
    <property type="entry name" value="Multidrug resistance efflux transporter EmrE"/>
    <property type="match status" value="2"/>
</dbReference>
<protein>
    <submittedName>
        <fullName evidence="3">EamA family transporter</fullName>
    </submittedName>
</protein>
<dbReference type="Gene3D" id="1.10.3730.20">
    <property type="match status" value="2"/>
</dbReference>
<feature type="transmembrane region" description="Helical" evidence="1">
    <location>
        <begin position="263"/>
        <end position="280"/>
    </location>
</feature>
<proteinExistence type="predicted"/>
<evidence type="ECO:0000313" key="3">
    <source>
        <dbReference type="EMBL" id="AWN39435.1"/>
    </source>
</evidence>
<gene>
    <name evidence="3" type="ORF">DK389_01335</name>
</gene>
<organism evidence="3 4">
    <name type="scientific">Methylobacterium durans</name>
    <dbReference type="NCBI Taxonomy" id="2202825"/>
    <lineage>
        <taxon>Bacteria</taxon>
        <taxon>Pseudomonadati</taxon>
        <taxon>Pseudomonadota</taxon>
        <taxon>Alphaproteobacteria</taxon>
        <taxon>Hyphomicrobiales</taxon>
        <taxon>Methylobacteriaceae</taxon>
        <taxon>Methylobacterium</taxon>
    </lineage>
</organism>
<dbReference type="RefSeq" id="WP_109887008.1">
    <property type="nucleotide sequence ID" value="NZ_CP029550.1"/>
</dbReference>
<dbReference type="InterPro" id="IPR037185">
    <property type="entry name" value="EmrE-like"/>
</dbReference>
<feature type="transmembrane region" description="Helical" evidence="1">
    <location>
        <begin position="115"/>
        <end position="133"/>
    </location>
</feature>
<keyword evidence="1" id="KW-1133">Transmembrane helix</keyword>
<feature type="transmembrane region" description="Helical" evidence="1">
    <location>
        <begin position="175"/>
        <end position="194"/>
    </location>
</feature>
<keyword evidence="1" id="KW-0472">Membrane</keyword>
<dbReference type="Pfam" id="PF00892">
    <property type="entry name" value="EamA"/>
    <property type="match status" value="1"/>
</dbReference>
<keyword evidence="1" id="KW-0812">Transmembrane</keyword>
<evidence type="ECO:0000313" key="4">
    <source>
        <dbReference type="Proteomes" id="UP000245926"/>
    </source>
</evidence>
<dbReference type="AlphaFoldDB" id="A0A2U8W076"/>
<feature type="domain" description="EamA" evidence="2">
    <location>
        <begin position="146"/>
        <end position="278"/>
    </location>
</feature>
<dbReference type="GO" id="GO:0016020">
    <property type="term" value="C:membrane"/>
    <property type="evidence" value="ECO:0007669"/>
    <property type="project" value="InterPro"/>
</dbReference>
<keyword evidence="4" id="KW-1185">Reference proteome</keyword>
<feature type="transmembrane region" description="Helical" evidence="1">
    <location>
        <begin position="30"/>
        <end position="51"/>
    </location>
</feature>